<dbReference type="EMBL" id="QLNQ01000021">
    <property type="protein sequence ID" value="RCK64936.1"/>
    <property type="molecule type" value="Genomic_DNA"/>
</dbReference>
<feature type="compositionally biased region" description="Low complexity" evidence="1">
    <location>
        <begin position="168"/>
        <end position="184"/>
    </location>
</feature>
<comment type="caution">
    <text evidence="2">The sequence shown here is derived from an EMBL/GenBank/DDBJ whole genome shotgun (WGS) entry which is preliminary data.</text>
</comment>
<organism evidence="2 3">
    <name type="scientific">Candida viswanathii</name>
    <dbReference type="NCBI Taxonomy" id="5486"/>
    <lineage>
        <taxon>Eukaryota</taxon>
        <taxon>Fungi</taxon>
        <taxon>Dikarya</taxon>
        <taxon>Ascomycota</taxon>
        <taxon>Saccharomycotina</taxon>
        <taxon>Pichiomycetes</taxon>
        <taxon>Debaryomycetaceae</taxon>
        <taxon>Candida/Lodderomyces clade</taxon>
        <taxon>Candida</taxon>
    </lineage>
</organism>
<sequence>MMKQSLLRFHKSKSVRWKLPNEDAECDYHLPPHDNPLKPHQSGLAGLFKQPALQPSASSSSSSSSSSSASVKHSLRKSRSVIERWFNGLPGSSNRDELTHSDSVFEKITKSKILGSEDNAQADVTPTTTTMVNDTDEEKCVAEEEKKVVVLDLQKDELEEEETINIPETSGSEGTESTGFSFTGNSLKDFKVKVIEKQVKFNTPSPSPDSKDKPGKGLLKKKSFQDLLSITTKKQQRC</sequence>
<evidence type="ECO:0000256" key="1">
    <source>
        <dbReference type="SAM" id="MobiDB-lite"/>
    </source>
</evidence>
<feature type="region of interest" description="Disordered" evidence="1">
    <location>
        <begin position="24"/>
        <end position="74"/>
    </location>
</feature>
<accession>A0A367YGE6</accession>
<reference evidence="2 3" key="1">
    <citation type="submission" date="2018-06" db="EMBL/GenBank/DDBJ databases">
        <title>Whole genome sequencing of Candida tropicalis (genome annotated by CSBL at Korea University).</title>
        <authorList>
            <person name="Ahn J."/>
        </authorList>
    </citation>
    <scope>NUCLEOTIDE SEQUENCE [LARGE SCALE GENOMIC DNA]</scope>
    <source>
        <strain evidence="2 3">ATCC 20962</strain>
    </source>
</reference>
<protein>
    <submittedName>
        <fullName evidence="2">Uncharacterized protein</fullName>
    </submittedName>
</protein>
<feature type="region of interest" description="Disordered" evidence="1">
    <location>
        <begin position="199"/>
        <end position="224"/>
    </location>
</feature>
<name>A0A367YGE6_9ASCO</name>
<keyword evidence="3" id="KW-1185">Reference proteome</keyword>
<feature type="compositionally biased region" description="Basic and acidic residues" evidence="1">
    <location>
        <begin position="26"/>
        <end position="37"/>
    </location>
</feature>
<feature type="region of interest" description="Disordered" evidence="1">
    <location>
        <begin position="158"/>
        <end position="184"/>
    </location>
</feature>
<dbReference type="AlphaFoldDB" id="A0A367YGE6"/>
<dbReference type="Proteomes" id="UP000253472">
    <property type="component" value="Unassembled WGS sequence"/>
</dbReference>
<proteinExistence type="predicted"/>
<gene>
    <name evidence="2" type="ORF">Cantr_00704</name>
</gene>
<feature type="compositionally biased region" description="Low complexity" evidence="1">
    <location>
        <begin position="56"/>
        <end position="70"/>
    </location>
</feature>
<evidence type="ECO:0000313" key="2">
    <source>
        <dbReference type="EMBL" id="RCK64936.1"/>
    </source>
</evidence>
<evidence type="ECO:0000313" key="3">
    <source>
        <dbReference type="Proteomes" id="UP000253472"/>
    </source>
</evidence>